<keyword evidence="1" id="KW-0067">ATP-binding</keyword>
<keyword evidence="2" id="KW-1185">Reference proteome</keyword>
<evidence type="ECO:0000313" key="1">
    <source>
        <dbReference type="EMBL" id="TGX97509.1"/>
    </source>
</evidence>
<dbReference type="Proteomes" id="UP000307720">
    <property type="component" value="Unassembled WGS sequence"/>
</dbReference>
<sequence length="293" mass="32631">MILEIQNLTKSYGKHMALNQVSLSLTPGVYALLGPNGAGKSTLMNLIAGNIRQDYGKICYDGKTTEALGREFRRILGFMPQQQGLYENFTAYRFLSYMASLKGMSRAKAAKEIEWALEMVHLADNRNQRLGAFSGGMKQRVLMAQAIMNDPEILILDEPTAGLDPKERIRIRNIISEIAMDKIVIFATHVVSDIEQIAKEAVMLKAGKIAAVNTPEALCDMLEGKVFEAEMSQGELERLENQLLIRNLVKRDGRLIVRFLSETPLVGVYSSAVRADLEDVYLYYFANGKGAMA</sequence>
<dbReference type="EMBL" id="SRZB01000030">
    <property type="protein sequence ID" value="TGX97509.1"/>
    <property type="molecule type" value="Genomic_DNA"/>
</dbReference>
<proteinExistence type="predicted"/>
<gene>
    <name evidence="1" type="ORF">E5357_12290</name>
</gene>
<accession>A0AC61QXM8</accession>
<protein>
    <submittedName>
        <fullName evidence="1">ABC transporter ATP-binding protein</fullName>
    </submittedName>
</protein>
<evidence type="ECO:0000313" key="2">
    <source>
        <dbReference type="Proteomes" id="UP000307720"/>
    </source>
</evidence>
<keyword evidence="1" id="KW-0547">Nucleotide-binding</keyword>
<organism evidence="1 2">
    <name type="scientific">Hominisplanchenecus murintestinalis</name>
    <dbReference type="NCBI Taxonomy" id="2941517"/>
    <lineage>
        <taxon>Bacteria</taxon>
        <taxon>Bacillati</taxon>
        <taxon>Bacillota</taxon>
        <taxon>Clostridia</taxon>
        <taxon>Lachnospirales</taxon>
        <taxon>Lachnospiraceae</taxon>
        <taxon>Hominisplanchenecus</taxon>
    </lineage>
</organism>
<name>A0AC61QXM8_9FIRM</name>
<reference evidence="1" key="1">
    <citation type="submission" date="2019-04" db="EMBL/GenBank/DDBJ databases">
        <title>Microbes associate with the intestines of laboratory mice.</title>
        <authorList>
            <person name="Navarre W."/>
            <person name="Wong E."/>
            <person name="Huang K."/>
            <person name="Tropini C."/>
            <person name="Ng K."/>
            <person name="Yu B."/>
        </authorList>
    </citation>
    <scope>NUCLEOTIDE SEQUENCE</scope>
    <source>
        <strain evidence="1">NM72_1-8</strain>
    </source>
</reference>
<comment type="caution">
    <text evidence="1">The sequence shown here is derived from an EMBL/GenBank/DDBJ whole genome shotgun (WGS) entry which is preliminary data.</text>
</comment>